<accession>A0ABS1SSE5</accession>
<dbReference type="SUPFAM" id="SSF109854">
    <property type="entry name" value="DinB/YfiT-like putative metalloenzymes"/>
    <property type="match status" value="1"/>
</dbReference>
<reference evidence="1 2" key="1">
    <citation type="submission" date="2018-09" db="EMBL/GenBank/DDBJ databases">
        <title>Comparative genomics of Leucobacter spp.</title>
        <authorList>
            <person name="Reis A.C."/>
            <person name="Kolvenbach B.A."/>
            <person name="Corvini P.F.X."/>
            <person name="Nunes O.C."/>
        </authorList>
    </citation>
    <scope>NUCLEOTIDE SEQUENCE [LARGE SCALE GENOMIC DNA]</scope>
    <source>
        <strain evidence="1 2">L-1</strain>
    </source>
</reference>
<dbReference type="PANTHER" id="PTHR40658:SF4">
    <property type="entry name" value="HYPOTHETICAL CYTOSOLIC PROTEIN"/>
    <property type="match status" value="1"/>
</dbReference>
<dbReference type="PIRSF" id="PIRSF031551">
    <property type="entry name" value="DUF1706"/>
    <property type="match status" value="1"/>
</dbReference>
<dbReference type="Pfam" id="PF08020">
    <property type="entry name" value="DUF1706"/>
    <property type="match status" value="1"/>
</dbReference>
<proteinExistence type="predicted"/>
<organism evidence="1 2">
    <name type="scientific">Leucobacter chromiireducens subsp. chromiireducens</name>
    <dbReference type="NCBI Taxonomy" id="660067"/>
    <lineage>
        <taxon>Bacteria</taxon>
        <taxon>Bacillati</taxon>
        <taxon>Actinomycetota</taxon>
        <taxon>Actinomycetes</taxon>
        <taxon>Micrococcales</taxon>
        <taxon>Microbacteriaceae</taxon>
        <taxon>Leucobacter</taxon>
    </lineage>
</organism>
<evidence type="ECO:0000313" key="1">
    <source>
        <dbReference type="EMBL" id="MBL3689856.1"/>
    </source>
</evidence>
<gene>
    <name evidence="1" type="ORF">D3226_07760</name>
</gene>
<dbReference type="Gene3D" id="1.20.120.450">
    <property type="entry name" value="dinb family like domain"/>
    <property type="match status" value="1"/>
</dbReference>
<dbReference type="PANTHER" id="PTHR40658">
    <property type="match status" value="1"/>
</dbReference>
<protein>
    <submittedName>
        <fullName evidence="1">DfsB family protein</fullName>
    </submittedName>
</protein>
<evidence type="ECO:0000313" key="2">
    <source>
        <dbReference type="Proteomes" id="UP001646141"/>
    </source>
</evidence>
<comment type="caution">
    <text evidence="1">The sequence shown here is derived from an EMBL/GenBank/DDBJ whole genome shotgun (WGS) entry which is preliminary data.</text>
</comment>
<dbReference type="InterPro" id="IPR012550">
    <property type="entry name" value="DUF1706"/>
</dbReference>
<keyword evidence="2" id="KW-1185">Reference proteome</keyword>
<name>A0ABS1SSE5_9MICO</name>
<dbReference type="Proteomes" id="UP001646141">
    <property type="component" value="Unassembled WGS sequence"/>
</dbReference>
<dbReference type="EMBL" id="QYAD01000002">
    <property type="protein sequence ID" value="MBL3689856.1"/>
    <property type="molecule type" value="Genomic_DNA"/>
</dbReference>
<dbReference type="InterPro" id="IPR034660">
    <property type="entry name" value="DinB/YfiT-like"/>
</dbReference>
<dbReference type="RefSeq" id="WP_202381930.1">
    <property type="nucleotide sequence ID" value="NZ_BAAAMA010000002.1"/>
</dbReference>
<sequence>MARPTSKPELLAAAAQGAADLDALIDRMTPAEQEGELVFPASTTRTEAHWQRDRSVRDVLAHLSAWHELLLNWVASNEAGDEQPFLPAPYSWRDYAPMNVAFRDAAAQLSLREARTRFATSHAQVIALIERHTEAELFEKRHFTWTGTTSLGSYCVSATSAHTRWATTKLRAYLRAVRAA</sequence>